<dbReference type="AlphaFoldDB" id="A0A858RNR2"/>
<evidence type="ECO:0000256" key="1">
    <source>
        <dbReference type="SAM" id="Phobius"/>
    </source>
</evidence>
<gene>
    <name evidence="2" type="ORF">HHL09_21460</name>
</gene>
<dbReference type="EMBL" id="CP051774">
    <property type="protein sequence ID" value="QJE98241.1"/>
    <property type="molecule type" value="Genomic_DNA"/>
</dbReference>
<feature type="transmembrane region" description="Helical" evidence="1">
    <location>
        <begin position="12"/>
        <end position="35"/>
    </location>
</feature>
<protein>
    <submittedName>
        <fullName evidence="2">Uncharacterized protein</fullName>
    </submittedName>
</protein>
<dbReference type="Proteomes" id="UP000501812">
    <property type="component" value="Chromosome"/>
</dbReference>
<reference evidence="2 3" key="1">
    <citation type="submission" date="2020-04" db="EMBL/GenBank/DDBJ databases">
        <title>Luteolibacter sp. G-1-1-1 isolated from soil.</title>
        <authorList>
            <person name="Dahal R.H."/>
        </authorList>
    </citation>
    <scope>NUCLEOTIDE SEQUENCE [LARGE SCALE GENOMIC DNA]</scope>
    <source>
        <strain evidence="2 3">G-1-1-1</strain>
    </source>
</reference>
<keyword evidence="1" id="KW-1133">Transmembrane helix</keyword>
<keyword evidence="1" id="KW-0472">Membrane</keyword>
<proteinExistence type="predicted"/>
<feature type="transmembrane region" description="Helical" evidence="1">
    <location>
        <begin position="55"/>
        <end position="73"/>
    </location>
</feature>
<keyword evidence="1" id="KW-0812">Transmembrane</keyword>
<accession>A0A858RNR2</accession>
<dbReference type="RefSeq" id="WP_169456700.1">
    <property type="nucleotide sequence ID" value="NZ_CP051774.1"/>
</dbReference>
<dbReference type="KEGG" id="luo:HHL09_21460"/>
<evidence type="ECO:0000313" key="3">
    <source>
        <dbReference type="Proteomes" id="UP000501812"/>
    </source>
</evidence>
<sequence length="95" mass="10542">MLLFRHRGAAAWMGLCGAIVGAMATILAIASPWIGNIFRHPASDDWMLLYHGLNTIAGFGNLTFLVGLVLHLLRKTAETQRIEQLETIIRDRDQA</sequence>
<organism evidence="2 3">
    <name type="scientific">Luteolibacter luteus</name>
    <dbReference type="NCBI Taxonomy" id="2728835"/>
    <lineage>
        <taxon>Bacteria</taxon>
        <taxon>Pseudomonadati</taxon>
        <taxon>Verrucomicrobiota</taxon>
        <taxon>Verrucomicrobiia</taxon>
        <taxon>Verrucomicrobiales</taxon>
        <taxon>Verrucomicrobiaceae</taxon>
        <taxon>Luteolibacter</taxon>
    </lineage>
</organism>
<keyword evidence="3" id="KW-1185">Reference proteome</keyword>
<name>A0A858RNR2_9BACT</name>
<evidence type="ECO:0000313" key="2">
    <source>
        <dbReference type="EMBL" id="QJE98241.1"/>
    </source>
</evidence>